<sequence>MFDAQRDAAVTLYKAIHAAAKVELAGYESKEHGYNGVPALRALAEAYALASGTASPSVTVKQS</sequence>
<evidence type="ECO:0000313" key="2">
    <source>
        <dbReference type="Proteomes" id="UP001170379"/>
    </source>
</evidence>
<keyword evidence="2" id="KW-1185">Reference proteome</keyword>
<protein>
    <submittedName>
        <fullName evidence="1">Uncharacterized protein</fullName>
    </submittedName>
</protein>
<proteinExistence type="predicted"/>
<dbReference type="Proteomes" id="UP001170379">
    <property type="component" value="Unassembled WGS sequence"/>
</dbReference>
<dbReference type="EMBL" id="PXVD01000016">
    <property type="protein sequence ID" value="MDJ1371753.1"/>
    <property type="molecule type" value="Genomic_DNA"/>
</dbReference>
<organism evidence="1 2">
    <name type="scientific">Gulosibacter molinativorax</name>
    <dbReference type="NCBI Taxonomy" id="256821"/>
    <lineage>
        <taxon>Bacteria</taxon>
        <taxon>Bacillati</taxon>
        <taxon>Actinomycetota</taxon>
        <taxon>Actinomycetes</taxon>
        <taxon>Micrococcales</taxon>
        <taxon>Microbacteriaceae</taxon>
        <taxon>Gulosibacter</taxon>
    </lineage>
</organism>
<name>A0ABT7C971_9MICO</name>
<gene>
    <name evidence="1" type="ORF">C7K25_10305</name>
</gene>
<reference evidence="1" key="2">
    <citation type="journal article" date="2022" name="Sci. Rep.">
        <title>In silico prediction of the enzymes involved in the degradation of the herbicide molinate by Gulosibacter molinativorax ON4T.</title>
        <authorList>
            <person name="Lopes A.R."/>
            <person name="Bunin E."/>
            <person name="Viana A.T."/>
            <person name="Froufe H."/>
            <person name="Munoz-Merida A."/>
            <person name="Pinho D."/>
            <person name="Figueiredo J."/>
            <person name="Barroso C."/>
            <person name="Vaz-Moreira I."/>
            <person name="Bellanger X."/>
            <person name="Egas C."/>
            <person name="Nunes O.C."/>
        </authorList>
    </citation>
    <scope>NUCLEOTIDE SEQUENCE</scope>
    <source>
        <strain evidence="1">ON4</strain>
    </source>
</reference>
<accession>A0ABT7C971</accession>
<evidence type="ECO:0000313" key="1">
    <source>
        <dbReference type="EMBL" id="MDJ1371753.1"/>
    </source>
</evidence>
<reference evidence="1" key="1">
    <citation type="submission" date="2018-03" db="EMBL/GenBank/DDBJ databases">
        <authorList>
            <person name="Nunes O.C."/>
            <person name="Lopes A.R."/>
            <person name="Froufe H."/>
            <person name="Munoz-Merida A."/>
            <person name="Barroso C."/>
            <person name="Egas C."/>
        </authorList>
    </citation>
    <scope>NUCLEOTIDE SEQUENCE</scope>
    <source>
        <strain evidence="1">ON4</strain>
    </source>
</reference>
<comment type="caution">
    <text evidence="1">The sequence shown here is derived from an EMBL/GenBank/DDBJ whole genome shotgun (WGS) entry which is preliminary data.</text>
</comment>